<keyword evidence="1" id="KW-1133">Transmembrane helix</keyword>
<dbReference type="Proteomes" id="UP000441333">
    <property type="component" value="Unassembled WGS sequence"/>
</dbReference>
<evidence type="ECO:0000313" key="3">
    <source>
        <dbReference type="Proteomes" id="UP000441333"/>
    </source>
</evidence>
<proteinExistence type="predicted"/>
<reference evidence="2 3" key="1">
    <citation type="submission" date="2019-09" db="EMBL/GenBank/DDBJ databases">
        <authorList>
            <person name="Cao W.R."/>
        </authorList>
    </citation>
    <scope>NUCLEOTIDE SEQUENCE [LARGE SCALE GENOMIC DNA]</scope>
    <source>
        <strain evidence="2 3">B1N29</strain>
    </source>
</reference>
<feature type="transmembrane region" description="Helical" evidence="1">
    <location>
        <begin position="33"/>
        <end position="53"/>
    </location>
</feature>
<keyword evidence="1" id="KW-0472">Membrane</keyword>
<keyword evidence="3" id="KW-1185">Reference proteome</keyword>
<evidence type="ECO:0000256" key="1">
    <source>
        <dbReference type="SAM" id="Phobius"/>
    </source>
</evidence>
<organism evidence="2 3">
    <name type="scientific">Pseudotamlana haliotis</name>
    <dbReference type="NCBI Taxonomy" id="2614804"/>
    <lineage>
        <taxon>Bacteria</taxon>
        <taxon>Pseudomonadati</taxon>
        <taxon>Bacteroidota</taxon>
        <taxon>Flavobacteriia</taxon>
        <taxon>Flavobacteriales</taxon>
        <taxon>Flavobacteriaceae</taxon>
        <taxon>Pseudotamlana</taxon>
    </lineage>
</organism>
<gene>
    <name evidence="2" type="ORF">F6U93_02960</name>
</gene>
<sequence length="67" mass="7505">MKIFTTILSILAVALIIFNCTQLDFSAPFEGQSMIAIITIVASLCVIVMMAILRTSKRIEEKTKERK</sequence>
<dbReference type="EMBL" id="WAAT01000022">
    <property type="protein sequence ID" value="KAB1069787.1"/>
    <property type="molecule type" value="Genomic_DNA"/>
</dbReference>
<dbReference type="AlphaFoldDB" id="A0A6N6MJK8"/>
<keyword evidence="1" id="KW-0812">Transmembrane</keyword>
<evidence type="ECO:0000313" key="2">
    <source>
        <dbReference type="EMBL" id="KAB1069787.1"/>
    </source>
</evidence>
<comment type="caution">
    <text evidence="2">The sequence shown here is derived from an EMBL/GenBank/DDBJ whole genome shotgun (WGS) entry which is preliminary data.</text>
</comment>
<name>A0A6N6MJK8_9FLAO</name>
<accession>A0A6N6MJK8</accession>
<dbReference type="RefSeq" id="WP_150936666.1">
    <property type="nucleotide sequence ID" value="NZ_WAAT01000022.1"/>
</dbReference>
<protein>
    <submittedName>
        <fullName evidence="2">Uncharacterized protein</fullName>
    </submittedName>
</protein>